<organism evidence="2 3">
    <name type="scientific">Tanacetum coccineum</name>
    <dbReference type="NCBI Taxonomy" id="301880"/>
    <lineage>
        <taxon>Eukaryota</taxon>
        <taxon>Viridiplantae</taxon>
        <taxon>Streptophyta</taxon>
        <taxon>Embryophyta</taxon>
        <taxon>Tracheophyta</taxon>
        <taxon>Spermatophyta</taxon>
        <taxon>Magnoliopsida</taxon>
        <taxon>eudicotyledons</taxon>
        <taxon>Gunneridae</taxon>
        <taxon>Pentapetalae</taxon>
        <taxon>asterids</taxon>
        <taxon>campanulids</taxon>
        <taxon>Asterales</taxon>
        <taxon>Asteraceae</taxon>
        <taxon>Asteroideae</taxon>
        <taxon>Anthemideae</taxon>
        <taxon>Anthemidinae</taxon>
        <taxon>Tanacetum</taxon>
    </lineage>
</organism>
<reference evidence="2" key="2">
    <citation type="submission" date="2022-01" db="EMBL/GenBank/DDBJ databases">
        <authorList>
            <person name="Yamashiro T."/>
            <person name="Shiraishi A."/>
            <person name="Satake H."/>
            <person name="Nakayama K."/>
        </authorList>
    </citation>
    <scope>NUCLEOTIDE SEQUENCE</scope>
</reference>
<evidence type="ECO:0000256" key="1">
    <source>
        <dbReference type="SAM" id="MobiDB-lite"/>
    </source>
</evidence>
<reference evidence="2" key="1">
    <citation type="journal article" date="2022" name="Int. J. Mol. Sci.">
        <title>Draft Genome of Tanacetum Coccineum: Genomic Comparison of Closely Related Tanacetum-Family Plants.</title>
        <authorList>
            <person name="Yamashiro T."/>
            <person name="Shiraishi A."/>
            <person name="Nakayama K."/>
            <person name="Satake H."/>
        </authorList>
    </citation>
    <scope>NUCLEOTIDE SEQUENCE</scope>
</reference>
<keyword evidence="3" id="KW-1185">Reference proteome</keyword>
<comment type="caution">
    <text evidence="2">The sequence shown here is derived from an EMBL/GenBank/DDBJ whole genome shotgun (WGS) entry which is preliminary data.</text>
</comment>
<dbReference type="EMBL" id="BQNB010009943">
    <property type="protein sequence ID" value="GJS70573.1"/>
    <property type="molecule type" value="Genomic_DNA"/>
</dbReference>
<gene>
    <name evidence="2" type="ORF">Tco_0703414</name>
</gene>
<sequence length="352" mass="41262">MTLIQLIKNFMTPFYESIILDQDALDAQAVQSSFHKRSHGNQDPPNNREGENKKKRRKAVGEPSSRSSRRNRSLMVIVQDDTRAMQPLDQAAILIQKYSKPEWFPKNSGTSIVSIAKKFKELIQKDELTIADFEGVGLERLKVYYNNIVELEYHEEDRIDFFKAGMSVVTQGNVYSNLRIKSVVRIVVKKKWGYGFLTSIIVRRSDDKEYEFSYADLPRLSVNDVEDMYLIQIQDKLHHLPLEFVKDFNNALLMFIRRTVIKNRLSEVKKFSDGTLVKIQENLIDMLLKNKLVSNNKRLKVRDWTDYDVKSSREMPKKIDETLRHRDQLRRLEEYVRGIPKTVNPCTFVRPL</sequence>
<evidence type="ECO:0000313" key="2">
    <source>
        <dbReference type="EMBL" id="GJS70573.1"/>
    </source>
</evidence>
<dbReference type="Proteomes" id="UP001151760">
    <property type="component" value="Unassembled WGS sequence"/>
</dbReference>
<name>A0ABQ4XYR5_9ASTR</name>
<protein>
    <submittedName>
        <fullName evidence="2">Uncharacterized protein</fullName>
    </submittedName>
</protein>
<accession>A0ABQ4XYR5</accession>
<proteinExistence type="predicted"/>
<evidence type="ECO:0000313" key="3">
    <source>
        <dbReference type="Proteomes" id="UP001151760"/>
    </source>
</evidence>
<feature type="region of interest" description="Disordered" evidence="1">
    <location>
        <begin position="30"/>
        <end position="73"/>
    </location>
</feature>